<evidence type="ECO:0000313" key="1">
    <source>
        <dbReference type="EMBL" id="KAK9276440.1"/>
    </source>
</evidence>
<dbReference type="InterPro" id="IPR025322">
    <property type="entry name" value="PADRE_dom"/>
</dbReference>
<protein>
    <submittedName>
        <fullName evidence="1">Uncharacterized protein</fullName>
    </submittedName>
</protein>
<sequence>MCSFIEQLLYINRKSRKKKDFGGAPLSLDLSLQTKDFVVRILHAGGREELYQDAIPASYITEKYPGNCVARPEVFKSPHESLLGPEEKLLPGQKYFLIPCTTAQKLKLKSTKKVEVKETVEDEEEMSVGKMVANVGGDNLDVSICSAKEFYVSNERRSRCFVKQRGRGKKQPFVPPISKERLRRELGWEPSLTSVQELSP</sequence>
<name>A0AAP0RGD4_LIQFO</name>
<dbReference type="AlphaFoldDB" id="A0AAP0RGD4"/>
<organism evidence="1 2">
    <name type="scientific">Liquidambar formosana</name>
    <name type="common">Formosan gum</name>
    <dbReference type="NCBI Taxonomy" id="63359"/>
    <lineage>
        <taxon>Eukaryota</taxon>
        <taxon>Viridiplantae</taxon>
        <taxon>Streptophyta</taxon>
        <taxon>Embryophyta</taxon>
        <taxon>Tracheophyta</taxon>
        <taxon>Spermatophyta</taxon>
        <taxon>Magnoliopsida</taxon>
        <taxon>eudicotyledons</taxon>
        <taxon>Gunneridae</taxon>
        <taxon>Pentapetalae</taxon>
        <taxon>Saxifragales</taxon>
        <taxon>Altingiaceae</taxon>
        <taxon>Liquidambar</taxon>
    </lineage>
</organism>
<accession>A0AAP0RGD4</accession>
<dbReference type="Pfam" id="PF14009">
    <property type="entry name" value="PADRE"/>
    <property type="match status" value="1"/>
</dbReference>
<dbReference type="EMBL" id="JBBPBK010000010">
    <property type="protein sequence ID" value="KAK9276440.1"/>
    <property type="molecule type" value="Genomic_DNA"/>
</dbReference>
<gene>
    <name evidence="1" type="ORF">L1049_005973</name>
</gene>
<reference evidence="1 2" key="1">
    <citation type="journal article" date="2024" name="Plant J.">
        <title>Genome sequences and population genomics reveal climatic adaptation and genomic divergence between two closely related sweetgum species.</title>
        <authorList>
            <person name="Xu W.Q."/>
            <person name="Ren C.Q."/>
            <person name="Zhang X.Y."/>
            <person name="Comes H.P."/>
            <person name="Liu X.H."/>
            <person name="Li Y.G."/>
            <person name="Kettle C.J."/>
            <person name="Jalonen R."/>
            <person name="Gaisberger H."/>
            <person name="Ma Y.Z."/>
            <person name="Qiu Y.X."/>
        </authorList>
    </citation>
    <scope>NUCLEOTIDE SEQUENCE [LARGE SCALE GENOMIC DNA]</scope>
    <source>
        <strain evidence="1">Hangzhou</strain>
    </source>
</reference>
<evidence type="ECO:0000313" key="2">
    <source>
        <dbReference type="Proteomes" id="UP001415857"/>
    </source>
</evidence>
<keyword evidence="2" id="KW-1185">Reference proteome</keyword>
<dbReference type="Proteomes" id="UP001415857">
    <property type="component" value="Unassembled WGS sequence"/>
</dbReference>
<dbReference type="PANTHER" id="PTHR33052">
    <property type="entry name" value="DUF4228 DOMAIN PROTEIN-RELATED"/>
    <property type="match status" value="1"/>
</dbReference>
<comment type="caution">
    <text evidence="1">The sequence shown here is derived from an EMBL/GenBank/DDBJ whole genome shotgun (WGS) entry which is preliminary data.</text>
</comment>
<proteinExistence type="predicted"/>